<evidence type="ECO:0000256" key="2">
    <source>
        <dbReference type="ARBA" id="ARBA00006897"/>
    </source>
</evidence>
<comment type="subcellular location">
    <subcellularLocation>
        <location evidence="1">Endoplasmic reticulum membrane</location>
        <topology evidence="1">Multi-pass membrane protein</topology>
    </subcellularLocation>
</comment>
<gene>
    <name evidence="13" type="ORF">BCR36DRAFT_412185</name>
</gene>
<dbReference type="InterPro" id="IPR003675">
    <property type="entry name" value="Rce1/LyrA-like_dom"/>
</dbReference>
<keyword evidence="6" id="KW-0256">Endoplasmic reticulum</keyword>
<evidence type="ECO:0000256" key="10">
    <source>
        <dbReference type="ARBA" id="ARBA00049729"/>
    </source>
</evidence>
<comment type="catalytic activity">
    <reaction evidence="9">
        <text>Hydrolyzes the peptide bond -P2-(S-farnesyl or geranylgeranyl)C-P1'-P2'-P3'-COOH where P1' and P2' are amino acids with aliphatic sidechains and P3' is any C-terminal residue.</text>
        <dbReference type="EC" id="3.4.26.1"/>
    </reaction>
</comment>
<keyword evidence="4 11" id="KW-0812">Transmembrane</keyword>
<feature type="transmembrane region" description="Helical" evidence="11">
    <location>
        <begin position="48"/>
        <end position="68"/>
    </location>
</feature>
<evidence type="ECO:0000259" key="12">
    <source>
        <dbReference type="Pfam" id="PF02517"/>
    </source>
</evidence>
<reference evidence="13 14" key="2">
    <citation type="submission" date="2016-08" db="EMBL/GenBank/DDBJ databases">
        <title>Pervasive Adenine N6-methylation of Active Genes in Fungi.</title>
        <authorList>
            <consortium name="DOE Joint Genome Institute"/>
            <person name="Mondo S.J."/>
            <person name="Dannebaum R.O."/>
            <person name="Kuo R.C."/>
            <person name="Labutti K."/>
            <person name="Haridas S."/>
            <person name="Kuo A."/>
            <person name="Salamov A."/>
            <person name="Ahrendt S.R."/>
            <person name="Lipzen A."/>
            <person name="Sullivan W."/>
            <person name="Andreopoulos W.B."/>
            <person name="Clum A."/>
            <person name="Lindquist E."/>
            <person name="Daum C."/>
            <person name="Ramamoorthy G.K."/>
            <person name="Gryganskyi A."/>
            <person name="Culley D."/>
            <person name="Magnuson J.K."/>
            <person name="James T.Y."/>
            <person name="O'Malley M.A."/>
            <person name="Stajich J.E."/>
            <person name="Spatafora J.W."/>
            <person name="Visel A."/>
            <person name="Grigoriev I.V."/>
        </authorList>
    </citation>
    <scope>NUCLEOTIDE SEQUENCE [LARGE SCALE GENOMIC DNA]</scope>
    <source>
        <strain evidence="14">finn</strain>
    </source>
</reference>
<evidence type="ECO:0000256" key="5">
    <source>
        <dbReference type="ARBA" id="ARBA00022801"/>
    </source>
</evidence>
<organism evidence="13 14">
    <name type="scientific">Piromyces finnis</name>
    <dbReference type="NCBI Taxonomy" id="1754191"/>
    <lineage>
        <taxon>Eukaryota</taxon>
        <taxon>Fungi</taxon>
        <taxon>Fungi incertae sedis</taxon>
        <taxon>Chytridiomycota</taxon>
        <taxon>Chytridiomycota incertae sedis</taxon>
        <taxon>Neocallimastigomycetes</taxon>
        <taxon>Neocallimastigales</taxon>
        <taxon>Neocallimastigaceae</taxon>
        <taxon>Piromyces</taxon>
    </lineage>
</organism>
<dbReference type="GO" id="GO:0071586">
    <property type="term" value="P:CAAX-box protein processing"/>
    <property type="evidence" value="ECO:0007669"/>
    <property type="project" value="InterPro"/>
</dbReference>
<evidence type="ECO:0000256" key="11">
    <source>
        <dbReference type="SAM" id="Phobius"/>
    </source>
</evidence>
<dbReference type="PANTHER" id="PTHR13046:SF0">
    <property type="entry name" value="CAAX PRENYL PROTEASE 2"/>
    <property type="match status" value="1"/>
</dbReference>
<dbReference type="Pfam" id="PF02517">
    <property type="entry name" value="Rce1-like"/>
    <property type="match status" value="1"/>
</dbReference>
<reference evidence="13 14" key="1">
    <citation type="submission" date="2016-08" db="EMBL/GenBank/DDBJ databases">
        <title>Genomes of anaerobic fungi encode conserved fungal cellulosomes for biomass hydrolysis.</title>
        <authorList>
            <consortium name="DOE Joint Genome Institute"/>
            <person name="Haitjema C.H."/>
            <person name="Gilmore S.P."/>
            <person name="Henske J.K."/>
            <person name="Solomon K.V."/>
            <person name="De Groot R."/>
            <person name="Kuo A."/>
            <person name="Mondo S.J."/>
            <person name="Salamov A.A."/>
            <person name="Labutti K."/>
            <person name="Zhao Z."/>
            <person name="Chiniquy J."/>
            <person name="Barry K."/>
            <person name="Brewer H.M."/>
            <person name="Purvine S.O."/>
            <person name="Wright A.T."/>
            <person name="Boxma B."/>
            <person name="Van Alen T."/>
            <person name="Hackstein J.H."/>
            <person name="Baker S.E."/>
            <person name="Grigoriev I.V."/>
            <person name="O'Malley M.A."/>
        </authorList>
    </citation>
    <scope>NUCLEOTIDE SEQUENCE [LARGE SCALE GENOMIC DNA]</scope>
    <source>
        <strain evidence="14">finn</strain>
    </source>
</reference>
<protein>
    <recommendedName>
        <fullName evidence="10">intramembrane prenyl-peptidase Rce1</fullName>
        <ecNumber evidence="10">3.4.26.1</ecNumber>
    </recommendedName>
</protein>
<keyword evidence="3" id="KW-0645">Protease</keyword>
<evidence type="ECO:0000313" key="14">
    <source>
        <dbReference type="Proteomes" id="UP000193719"/>
    </source>
</evidence>
<feature type="transmembrane region" description="Helical" evidence="11">
    <location>
        <begin position="157"/>
        <end position="181"/>
    </location>
</feature>
<evidence type="ECO:0000313" key="13">
    <source>
        <dbReference type="EMBL" id="ORX50689.1"/>
    </source>
</evidence>
<evidence type="ECO:0000256" key="9">
    <source>
        <dbReference type="ARBA" id="ARBA00047280"/>
    </source>
</evidence>
<feature type="transmembrane region" description="Helical" evidence="11">
    <location>
        <begin position="260"/>
        <end position="279"/>
    </location>
</feature>
<name>A0A1Y1V9P3_9FUNG</name>
<dbReference type="GO" id="GO:0005789">
    <property type="term" value="C:endoplasmic reticulum membrane"/>
    <property type="evidence" value="ECO:0007669"/>
    <property type="project" value="UniProtKB-SubCell"/>
</dbReference>
<keyword evidence="14" id="KW-1185">Reference proteome</keyword>
<dbReference type="GO" id="GO:0004222">
    <property type="term" value="F:metalloendopeptidase activity"/>
    <property type="evidence" value="ECO:0007669"/>
    <property type="project" value="InterPro"/>
</dbReference>
<evidence type="ECO:0000256" key="4">
    <source>
        <dbReference type="ARBA" id="ARBA00022692"/>
    </source>
</evidence>
<dbReference type="EC" id="3.4.26.1" evidence="10"/>
<dbReference type="InterPro" id="IPR039731">
    <property type="entry name" value="Rce1"/>
</dbReference>
<dbReference type="AlphaFoldDB" id="A0A1Y1V9P3"/>
<sequence>MEQYITKFEALIICFLLSSFFVGSLYFFDRKKQLKLSRDHPEVIKKRIISISIVCVVSPLFLVLYYYFRNVFEANSFDFFLKTMGITYHNTIIGIGIGLLLVLLIYIGPMVVMYIQEEMPFQNNNYKSITFSIYEIRNIVVGPISEEFIFRSCMISVCYLANFSNTFMIFVLPLFFGLAHVHHAYEQYSLHKNEENIISRIIFSIILQFSYTNLFGWFASFLLLRTDNVLSSIFAHALCNIFNFPDVNSVLSATGKTRTIYIMFYIIGLILFIIGMSFVSKTSLIQSLFWK</sequence>
<keyword evidence="7 11" id="KW-1133">Transmembrane helix</keyword>
<dbReference type="Proteomes" id="UP000193719">
    <property type="component" value="Unassembled WGS sequence"/>
</dbReference>
<accession>A0A1Y1V9P3</accession>
<comment type="similarity">
    <text evidence="2">Belongs to the peptidase U48 family.</text>
</comment>
<dbReference type="OrthoDB" id="271604at2759"/>
<proteinExistence type="inferred from homology"/>
<feature type="domain" description="CAAX prenyl protease 2/Lysostaphin resistance protein A-like" evidence="12">
    <location>
        <begin position="136"/>
        <end position="242"/>
    </location>
</feature>
<evidence type="ECO:0000256" key="1">
    <source>
        <dbReference type="ARBA" id="ARBA00004477"/>
    </source>
</evidence>
<evidence type="ECO:0000256" key="7">
    <source>
        <dbReference type="ARBA" id="ARBA00022989"/>
    </source>
</evidence>
<evidence type="ECO:0000256" key="3">
    <source>
        <dbReference type="ARBA" id="ARBA00022670"/>
    </source>
</evidence>
<dbReference type="STRING" id="1754191.A0A1Y1V9P3"/>
<evidence type="ECO:0000256" key="6">
    <source>
        <dbReference type="ARBA" id="ARBA00022824"/>
    </source>
</evidence>
<dbReference type="EMBL" id="MCFH01000020">
    <property type="protein sequence ID" value="ORX50689.1"/>
    <property type="molecule type" value="Genomic_DNA"/>
</dbReference>
<keyword evidence="8 11" id="KW-0472">Membrane</keyword>
<dbReference type="PANTHER" id="PTHR13046">
    <property type="entry name" value="PROTEASE U48 CAAX PRENYL PROTEASE RCE1"/>
    <property type="match status" value="1"/>
</dbReference>
<feature type="transmembrane region" description="Helical" evidence="11">
    <location>
        <begin position="6"/>
        <end position="28"/>
    </location>
</feature>
<comment type="caution">
    <text evidence="13">The sequence shown here is derived from an EMBL/GenBank/DDBJ whole genome shotgun (WGS) entry which is preliminary data.</text>
</comment>
<keyword evidence="5" id="KW-0378">Hydrolase</keyword>
<evidence type="ECO:0000256" key="8">
    <source>
        <dbReference type="ARBA" id="ARBA00023136"/>
    </source>
</evidence>
<feature type="transmembrane region" description="Helical" evidence="11">
    <location>
        <begin position="88"/>
        <end position="115"/>
    </location>
</feature>
<feature type="transmembrane region" description="Helical" evidence="11">
    <location>
        <begin position="201"/>
        <end position="224"/>
    </location>
</feature>